<dbReference type="Pfam" id="PF00787">
    <property type="entry name" value="PX"/>
    <property type="match status" value="1"/>
</dbReference>
<evidence type="ECO:0000256" key="12">
    <source>
        <dbReference type="ARBA" id="ARBA00065455"/>
    </source>
</evidence>
<evidence type="ECO:0000256" key="3">
    <source>
        <dbReference type="ARBA" id="ARBA00010883"/>
    </source>
</evidence>
<dbReference type="InterPro" id="IPR003114">
    <property type="entry name" value="Phox_assoc"/>
</dbReference>
<evidence type="ECO:0000256" key="9">
    <source>
        <dbReference type="ARBA" id="ARBA00023136"/>
    </source>
</evidence>
<keyword evidence="9 15" id="KW-0472">Membrane</keyword>
<dbReference type="GO" id="GO:0030073">
    <property type="term" value="P:insulin secretion"/>
    <property type="evidence" value="ECO:0007669"/>
    <property type="project" value="Ensembl"/>
</dbReference>
<keyword evidence="15" id="KW-1133">Transmembrane helix</keyword>
<keyword evidence="6" id="KW-0967">Endosome</keyword>
<dbReference type="PANTHER" id="PTHR22775:SF31">
    <property type="entry name" value="SORTING NEXIN-19"/>
    <property type="match status" value="1"/>
</dbReference>
<dbReference type="CTD" id="399979"/>
<dbReference type="OMA" id="CGQHLQS"/>
<feature type="region of interest" description="Disordered" evidence="14">
    <location>
        <begin position="681"/>
        <end position="712"/>
    </location>
</feature>
<keyword evidence="8" id="KW-0446">Lipid-binding</keyword>
<keyword evidence="4" id="KW-0813">Transport</keyword>
<dbReference type="CDD" id="cd06893">
    <property type="entry name" value="PX_SNX19"/>
    <property type="match status" value="1"/>
</dbReference>
<dbReference type="GO" id="GO:0006887">
    <property type="term" value="P:exocytosis"/>
    <property type="evidence" value="ECO:0007669"/>
    <property type="project" value="UniProtKB-KW"/>
</dbReference>
<comment type="subcellular location">
    <subcellularLocation>
        <location evidence="1">Cytoplasmic vesicle membrane</location>
        <topology evidence="1">Peripheral membrane protein</topology>
        <orientation evidence="1">Cytoplasmic side</orientation>
    </subcellularLocation>
    <subcellularLocation>
        <location evidence="2">Early endosome membrane</location>
        <topology evidence="2">Peripheral membrane protein</topology>
        <orientation evidence="2">Cytoplasmic side</orientation>
    </subcellularLocation>
</comment>
<dbReference type="InterPro" id="IPR036871">
    <property type="entry name" value="PX_dom_sf"/>
</dbReference>
<dbReference type="Pfam" id="PF02194">
    <property type="entry name" value="PXA"/>
    <property type="match status" value="1"/>
</dbReference>
<dbReference type="Pfam" id="PF08628">
    <property type="entry name" value="Nexin_C"/>
    <property type="match status" value="1"/>
</dbReference>
<dbReference type="Gene3D" id="3.30.1520.10">
    <property type="entry name" value="Phox-like domain"/>
    <property type="match status" value="1"/>
</dbReference>
<feature type="domain" description="PXA" evidence="17">
    <location>
        <begin position="86"/>
        <end position="267"/>
    </location>
</feature>
<reference evidence="18" key="2">
    <citation type="submission" date="2025-08" db="UniProtKB">
        <authorList>
            <consortium name="Ensembl"/>
        </authorList>
    </citation>
    <scope>IDENTIFICATION</scope>
</reference>
<dbReference type="RefSeq" id="XP_028563592.1">
    <property type="nucleotide sequence ID" value="XM_028707759.1"/>
</dbReference>
<name>A0A670JT49_PODMU</name>
<dbReference type="InterPro" id="IPR037909">
    <property type="entry name" value="SNX19_PX"/>
</dbReference>
<organism evidence="18 19">
    <name type="scientific">Podarcis muralis</name>
    <name type="common">Wall lizard</name>
    <name type="synonym">Lacerta muralis</name>
    <dbReference type="NCBI Taxonomy" id="64176"/>
    <lineage>
        <taxon>Eukaryota</taxon>
        <taxon>Metazoa</taxon>
        <taxon>Chordata</taxon>
        <taxon>Craniata</taxon>
        <taxon>Vertebrata</taxon>
        <taxon>Euteleostomi</taxon>
        <taxon>Lepidosauria</taxon>
        <taxon>Squamata</taxon>
        <taxon>Bifurcata</taxon>
        <taxon>Unidentata</taxon>
        <taxon>Episquamata</taxon>
        <taxon>Laterata</taxon>
        <taxon>Lacertibaenia</taxon>
        <taxon>Lacertidae</taxon>
        <taxon>Podarcis</taxon>
    </lineage>
</organism>
<accession>A0A670JT49</accession>
<keyword evidence="19" id="KW-1185">Reference proteome</keyword>
<dbReference type="Proteomes" id="UP000472272">
    <property type="component" value="Chromosome 15"/>
</dbReference>
<protein>
    <recommendedName>
        <fullName evidence="13">Sorting nexin-19</fullName>
    </recommendedName>
</protein>
<keyword evidence="15" id="KW-0812">Transmembrane</keyword>
<dbReference type="InterPro" id="IPR013937">
    <property type="entry name" value="Sorting_nexin_C"/>
</dbReference>
<evidence type="ECO:0000256" key="15">
    <source>
        <dbReference type="SAM" id="Phobius"/>
    </source>
</evidence>
<evidence type="ECO:0000256" key="11">
    <source>
        <dbReference type="ARBA" id="ARBA00053440"/>
    </source>
</evidence>
<dbReference type="GO" id="GO:1990502">
    <property type="term" value="P:dense core granule maturation"/>
    <property type="evidence" value="ECO:0007669"/>
    <property type="project" value="Ensembl"/>
</dbReference>
<feature type="domain" description="PX" evidence="16">
    <location>
        <begin position="521"/>
        <end position="651"/>
    </location>
</feature>
<dbReference type="SMART" id="SM00313">
    <property type="entry name" value="PXA"/>
    <property type="match status" value="1"/>
</dbReference>
<dbReference type="GO" id="GO:0051649">
    <property type="term" value="P:establishment of localization in cell"/>
    <property type="evidence" value="ECO:0007669"/>
    <property type="project" value="Ensembl"/>
</dbReference>
<reference evidence="18" key="3">
    <citation type="submission" date="2025-09" db="UniProtKB">
        <authorList>
            <consortium name="Ensembl"/>
        </authorList>
    </citation>
    <scope>IDENTIFICATION</scope>
</reference>
<dbReference type="PROSITE" id="PS51207">
    <property type="entry name" value="PXA"/>
    <property type="match status" value="1"/>
</dbReference>
<dbReference type="GO" id="GO:0002062">
    <property type="term" value="P:chondrocyte differentiation"/>
    <property type="evidence" value="ECO:0007669"/>
    <property type="project" value="Ensembl"/>
</dbReference>
<evidence type="ECO:0000259" key="17">
    <source>
        <dbReference type="PROSITE" id="PS51207"/>
    </source>
</evidence>
<comment type="subunit">
    <text evidence="12">Interacts with PTPRN.</text>
</comment>
<dbReference type="KEGG" id="pmua:114585266"/>
<keyword evidence="5" id="KW-0268">Exocytosis</keyword>
<evidence type="ECO:0000256" key="1">
    <source>
        <dbReference type="ARBA" id="ARBA00004180"/>
    </source>
</evidence>
<evidence type="ECO:0000313" key="19">
    <source>
        <dbReference type="Proteomes" id="UP000472272"/>
    </source>
</evidence>
<dbReference type="FunFam" id="3.30.1520.10:FF:000019">
    <property type="entry name" value="Putative sorting nexin-19"/>
    <property type="match status" value="1"/>
</dbReference>
<feature type="region of interest" description="Disordered" evidence="14">
    <location>
        <begin position="786"/>
        <end position="808"/>
    </location>
</feature>
<evidence type="ECO:0000259" key="16">
    <source>
        <dbReference type="PROSITE" id="PS50195"/>
    </source>
</evidence>
<dbReference type="PANTHER" id="PTHR22775">
    <property type="entry name" value="SORTING NEXIN"/>
    <property type="match status" value="1"/>
</dbReference>
<gene>
    <name evidence="18" type="primary">SNX19</name>
</gene>
<dbReference type="OrthoDB" id="5582218at2759"/>
<evidence type="ECO:0000256" key="8">
    <source>
        <dbReference type="ARBA" id="ARBA00023121"/>
    </source>
</evidence>
<sequence>MLRIRDPGAGLGDMTGSRKLLAVGAVLGWLLVVHLLVNVWLLCILSGLLAVLGGWLGSQAVIGTTSRVHLERFLLLESSPPNPDAEQQLDKEIEGMIGKIVRDFVSSWYRSVSSERGFEDEVKKAMMGLAVELKRRMALIDKQALTQKLLLLGGCHLQTYKKAREKAEMGQSSGDPAQRADHLWRAYSELSDPHMAVQSPASEVDYARRIVDLLLHVLVPEPHLETRTGRFVVVELVTCNVLLPMINKMADPDWLNLLLIGIFSKIKAAGGNEKPETAPALSPCQPAVPSSLPLAFLLEAAPENRTVSPRNSEPSIGDALDGLEWREPFSRELSADLDSRRVSTSSVPCLQPDTLESFFPCEDLEVESPVSEVGKDSAGLMPREEFLVESLAALEEPESLFQEDGLGAKGRYSEYAAGSSSEMRPRIPSLSPCPDIQIEAAEEKEETLASLTALLEDSEKTFLRRPSYLDKELVASESLAHSPQDLAQLPGLLSSSPTAPLGTFSFEPLSSPDGPVVIQNLRITGTITTREHSGTGFHPYTLYTVKYETTLDSENASGLQQVAYHTVNRRYREFLNLQTRLEEKPDLRKFIKNIKGPKKIFPDLPFGNMDTDKVEARKSLLESFLKQLCAIPEIANSEEMQEFLALNTDARIAFVKKPFVVSRIDKIVMNAIVDTLKTAFPRSEPQSPTEELSEAEVDGKPQNEGKKASKPRLRFASSKIAPVLNVPGAQEKIAYSFKEGTAVSEFLSLARMESFIQKQEKLMEAVFDESPEGEADRDPNAFRRASSLDIGKPMKAPQQPAEGSSNPESETLLADVALDLLRLIMVDHWSWLCTENMQKVLQLLFGSLVQRWLEVQVDNLTCTQRWVQYLRLLQESIWPGGVLPAAPKPLRTEEQKAAAERQALQILMGILPELILEILGTSKCRQSWSLVLESMQHPIINRHMVYCLADILLEFLIPDSQVDESKATSAIGTPACGVTERAGPSTH</sequence>
<keyword evidence="7" id="KW-0653">Protein transport</keyword>
<evidence type="ECO:0000256" key="6">
    <source>
        <dbReference type="ARBA" id="ARBA00022753"/>
    </source>
</evidence>
<dbReference type="GO" id="GO:0031901">
    <property type="term" value="C:early endosome membrane"/>
    <property type="evidence" value="ECO:0007669"/>
    <property type="project" value="UniProtKB-SubCell"/>
</dbReference>
<evidence type="ECO:0000256" key="5">
    <source>
        <dbReference type="ARBA" id="ARBA00022483"/>
    </source>
</evidence>
<reference evidence="18 19" key="1">
    <citation type="journal article" date="2019" name="Proc. Natl. Acad. Sci. U.S.A.">
        <title>Regulatory changes in pterin and carotenoid genes underlie balanced color polymorphisms in the wall lizard.</title>
        <authorList>
            <person name="Andrade P."/>
            <person name="Pinho C."/>
            <person name="Perez I de Lanuza G."/>
            <person name="Afonso S."/>
            <person name="Brejcha J."/>
            <person name="Rubin C.J."/>
            <person name="Wallerman O."/>
            <person name="Pereira P."/>
            <person name="Sabatino S.J."/>
            <person name="Bellati A."/>
            <person name="Pellitteri-Rosa D."/>
            <person name="Bosakova Z."/>
            <person name="Bunikis I."/>
            <person name="Carretero M.A."/>
            <person name="Feiner N."/>
            <person name="Marsik P."/>
            <person name="Pauperio F."/>
            <person name="Salvi D."/>
            <person name="Soler L."/>
            <person name="While G.M."/>
            <person name="Uller T."/>
            <person name="Font E."/>
            <person name="Andersson L."/>
            <person name="Carneiro M."/>
        </authorList>
    </citation>
    <scope>NUCLEOTIDE SEQUENCE</scope>
</reference>
<dbReference type="AlphaFoldDB" id="A0A670JT49"/>
<dbReference type="GeneID" id="114585266"/>
<feature type="transmembrane region" description="Helical" evidence="15">
    <location>
        <begin position="20"/>
        <end position="42"/>
    </location>
</feature>
<dbReference type="PROSITE" id="PS50195">
    <property type="entry name" value="PX"/>
    <property type="match status" value="1"/>
</dbReference>
<evidence type="ECO:0000256" key="10">
    <source>
        <dbReference type="ARBA" id="ARBA00023329"/>
    </source>
</evidence>
<evidence type="ECO:0000256" key="2">
    <source>
        <dbReference type="ARBA" id="ARBA00004469"/>
    </source>
</evidence>
<evidence type="ECO:0000256" key="14">
    <source>
        <dbReference type="SAM" id="MobiDB-lite"/>
    </source>
</evidence>
<proteinExistence type="inferred from homology"/>
<feature type="compositionally biased region" description="Basic and acidic residues" evidence="14">
    <location>
        <begin position="697"/>
        <end position="707"/>
    </location>
</feature>
<evidence type="ECO:0000256" key="7">
    <source>
        <dbReference type="ARBA" id="ARBA00022927"/>
    </source>
</evidence>
<dbReference type="SMART" id="SM00312">
    <property type="entry name" value="PX"/>
    <property type="match status" value="1"/>
</dbReference>
<evidence type="ECO:0000313" key="18">
    <source>
        <dbReference type="Ensembl" id="ENSPMRP00000027045.1"/>
    </source>
</evidence>
<dbReference type="InterPro" id="IPR001683">
    <property type="entry name" value="PX_dom"/>
</dbReference>
<keyword evidence="10" id="KW-0968">Cytoplasmic vesicle</keyword>
<evidence type="ECO:0000256" key="4">
    <source>
        <dbReference type="ARBA" id="ARBA00022448"/>
    </source>
</evidence>
<dbReference type="Ensembl" id="ENSPMRT00000028690.1">
    <property type="protein sequence ID" value="ENSPMRP00000027045.1"/>
    <property type="gene ID" value="ENSPMRG00000017451.1"/>
</dbReference>
<comment type="similarity">
    <text evidence="3">Belongs to the sorting nexin family.</text>
</comment>
<comment type="function">
    <text evidence="11">Plays a role in intracellular vesicle trafficking and exocytosis. May play a role in maintaining insulin-containing dense core vesicles in pancreatic beta-cells and in preventing their degradation. May play a role in insulin secretion. Interacts with membranes containing phosphatidylinositol 3-phosphate (PtdIns(3P)).</text>
</comment>
<dbReference type="GeneTree" id="ENSGT00950000182856"/>
<evidence type="ECO:0000256" key="13">
    <source>
        <dbReference type="ARBA" id="ARBA00071926"/>
    </source>
</evidence>
<dbReference type="GO" id="GO:0032266">
    <property type="term" value="F:phosphatidylinositol-3-phosphate binding"/>
    <property type="evidence" value="ECO:0007669"/>
    <property type="project" value="Ensembl"/>
</dbReference>
<dbReference type="SUPFAM" id="SSF64268">
    <property type="entry name" value="PX domain"/>
    <property type="match status" value="1"/>
</dbReference>